<dbReference type="HOGENOM" id="CLU_1093807_0_0_6"/>
<evidence type="ECO:0008006" key="3">
    <source>
        <dbReference type="Google" id="ProtNLM"/>
    </source>
</evidence>
<dbReference type="AlphaFoldDB" id="A0A010S2R5"/>
<reference evidence="1 2" key="1">
    <citation type="journal article" date="2011" name="J. Bacteriol.">
        <title>Draft genome sequence of the polycyclic aromatic hydrocarbon-degrading, genetically engineered bioluminescent bioreporter Pseudomonas fluorescens HK44.</title>
        <authorList>
            <person name="Chauhan A."/>
            <person name="Layton A.C."/>
            <person name="Williams D.E."/>
            <person name="Smartt A.E."/>
            <person name="Ripp S."/>
            <person name="Karpinets T.V."/>
            <person name="Brown S.D."/>
            <person name="Sayler G.S."/>
        </authorList>
    </citation>
    <scope>NUCLEOTIDE SEQUENCE [LARGE SCALE GENOMIC DNA]</scope>
    <source>
        <strain evidence="1 2">HK44</strain>
    </source>
</reference>
<organism evidence="1 2">
    <name type="scientific">Pseudomonas fluorescens HK44</name>
    <dbReference type="NCBI Taxonomy" id="1042209"/>
    <lineage>
        <taxon>Bacteria</taxon>
        <taxon>Pseudomonadati</taxon>
        <taxon>Pseudomonadota</taxon>
        <taxon>Gammaproteobacteria</taxon>
        <taxon>Pseudomonadales</taxon>
        <taxon>Pseudomonadaceae</taxon>
        <taxon>Pseudomonas</taxon>
    </lineage>
</organism>
<protein>
    <recommendedName>
        <fullName evidence="3">TenA family transcriptional regulator</fullName>
    </recommendedName>
</protein>
<dbReference type="InterPro" id="IPR016084">
    <property type="entry name" value="Haem_Oase-like_multi-hlx"/>
</dbReference>
<name>A0A010S2R5_PSEFL</name>
<evidence type="ECO:0000313" key="1">
    <source>
        <dbReference type="EMBL" id="EXF95069.1"/>
    </source>
</evidence>
<comment type="caution">
    <text evidence="1">The sequence shown here is derived from an EMBL/GenBank/DDBJ whole genome shotgun (WGS) entry which is preliminary data.</text>
</comment>
<accession>A0A010S2R5</accession>
<dbReference type="SUPFAM" id="SSF48613">
    <property type="entry name" value="Heme oxygenase-like"/>
    <property type="match status" value="1"/>
</dbReference>
<dbReference type="Gene3D" id="1.20.910.10">
    <property type="entry name" value="Heme oxygenase-like"/>
    <property type="match status" value="1"/>
</dbReference>
<dbReference type="RefSeq" id="WP_019691404.1">
    <property type="nucleotide sequence ID" value="NZ_AFOY02000008.1"/>
</dbReference>
<dbReference type="OrthoDB" id="9132368at2"/>
<dbReference type="Pfam" id="PF14518">
    <property type="entry name" value="Haem_oxygenas_2"/>
    <property type="match status" value="1"/>
</dbReference>
<evidence type="ECO:0000313" key="2">
    <source>
        <dbReference type="Proteomes" id="UP000022611"/>
    </source>
</evidence>
<dbReference type="EMBL" id="AFOY02000008">
    <property type="protein sequence ID" value="EXF95069.1"/>
    <property type="molecule type" value="Genomic_DNA"/>
</dbReference>
<proteinExistence type="predicted"/>
<gene>
    <name evidence="1" type="ORF">HK44_025840</name>
</gene>
<sequence length="256" mass="29390">MELSQRKIQCLAESVFTHKALNNTFYQRWMGGTLSLGDVEVFARNYLARTALTSRMVALSFLGADNLHAQVEIVKNLYSEMGYGNPEKAHLALLESYLIDLLSRLAHRPYSMDELTALPVLKSTRTFIHEQLSLYADGGRYNNSRHVLGTLLAQEWLAYSMLTRLYEGARNYQHLYANNDDFHEHCEYFYIHIGDAEKEHKIQAVKAATQECTTDQHIEEVRASFNRFLDITEQYWNGIARAMPGVQSRVASKMTI</sequence>
<dbReference type="Proteomes" id="UP000022611">
    <property type="component" value="Unassembled WGS sequence"/>
</dbReference>
<dbReference type="PATRIC" id="fig|1042209.11.peg.1732"/>